<comment type="caution">
    <text evidence="1">The sequence shown here is derived from an EMBL/GenBank/DDBJ whole genome shotgun (WGS) entry which is preliminary data.</text>
</comment>
<reference evidence="1" key="2">
    <citation type="journal article" date="2023" name="BMC Genomics">
        <title>Pest status, molecular evolution, and epigenetic factors derived from the genome assembly of Frankliniella fusca, a thysanopteran phytovirus vector.</title>
        <authorList>
            <person name="Catto M.A."/>
            <person name="Labadie P.E."/>
            <person name="Jacobson A.L."/>
            <person name="Kennedy G.G."/>
            <person name="Srinivasan R."/>
            <person name="Hunt B.G."/>
        </authorList>
    </citation>
    <scope>NUCLEOTIDE SEQUENCE</scope>
    <source>
        <strain evidence="1">PL_HMW_Pooled</strain>
    </source>
</reference>
<sequence length="86" mass="9564">MTSFLSGKKDPLEEQTKYAEVKIGAYVAAHNEAFLKLDHLTEVLKDIFPDSEIAQGITLKRTKGKGIVINVLGKEHQEVLTAKLKK</sequence>
<accession>A0AAE1H600</accession>
<dbReference type="Proteomes" id="UP001219518">
    <property type="component" value="Unassembled WGS sequence"/>
</dbReference>
<protein>
    <submittedName>
        <fullName evidence="1">Myoneurin</fullName>
    </submittedName>
</protein>
<evidence type="ECO:0000313" key="1">
    <source>
        <dbReference type="EMBL" id="KAK3915437.1"/>
    </source>
</evidence>
<organism evidence="1 2">
    <name type="scientific">Frankliniella fusca</name>
    <dbReference type="NCBI Taxonomy" id="407009"/>
    <lineage>
        <taxon>Eukaryota</taxon>
        <taxon>Metazoa</taxon>
        <taxon>Ecdysozoa</taxon>
        <taxon>Arthropoda</taxon>
        <taxon>Hexapoda</taxon>
        <taxon>Insecta</taxon>
        <taxon>Pterygota</taxon>
        <taxon>Neoptera</taxon>
        <taxon>Paraneoptera</taxon>
        <taxon>Thysanoptera</taxon>
        <taxon>Terebrantia</taxon>
        <taxon>Thripoidea</taxon>
        <taxon>Thripidae</taxon>
        <taxon>Frankliniella</taxon>
    </lineage>
</organism>
<dbReference type="AlphaFoldDB" id="A0AAE1H600"/>
<gene>
    <name evidence="1" type="ORF">KUF71_000781</name>
</gene>
<proteinExistence type="predicted"/>
<dbReference type="EMBL" id="JAHWGI010000439">
    <property type="protein sequence ID" value="KAK3915437.1"/>
    <property type="molecule type" value="Genomic_DNA"/>
</dbReference>
<reference evidence="1" key="1">
    <citation type="submission" date="2021-07" db="EMBL/GenBank/DDBJ databases">
        <authorList>
            <person name="Catto M.A."/>
            <person name="Jacobson A."/>
            <person name="Kennedy G."/>
            <person name="Labadie P."/>
            <person name="Hunt B.G."/>
            <person name="Srinivasan R."/>
        </authorList>
    </citation>
    <scope>NUCLEOTIDE SEQUENCE</scope>
    <source>
        <strain evidence="1">PL_HMW_Pooled</strain>
        <tissue evidence="1">Head</tissue>
    </source>
</reference>
<name>A0AAE1H600_9NEOP</name>
<keyword evidence="2" id="KW-1185">Reference proteome</keyword>
<evidence type="ECO:0000313" key="2">
    <source>
        <dbReference type="Proteomes" id="UP001219518"/>
    </source>
</evidence>